<feature type="compositionally biased region" description="Pro residues" evidence="1">
    <location>
        <begin position="41"/>
        <end position="51"/>
    </location>
</feature>
<gene>
    <name evidence="2" type="ORF">K678_17071</name>
</gene>
<feature type="region of interest" description="Disordered" evidence="1">
    <location>
        <begin position="19"/>
        <end position="51"/>
    </location>
</feature>
<sequence length="140" mass="14238">MTWLCDLALAAGLTLSGSCPGAAPAPDPLPADDPAVWAYKPPAPPPAPAPAPAPAFPPVVIEREVVREVAIPAPVQAPPPAPAPKTLGPVERSVQSAYRSRTLGSAAWTPPEALPVSVDPARIGRPAPLDLGIAAKDQAY</sequence>
<proteinExistence type="predicted"/>
<feature type="region of interest" description="Disordered" evidence="1">
    <location>
        <begin position="74"/>
        <end position="95"/>
    </location>
</feature>
<dbReference type="STRING" id="1316936.K678_17071"/>
<evidence type="ECO:0000313" key="3">
    <source>
        <dbReference type="Proteomes" id="UP000015350"/>
    </source>
</evidence>
<feature type="non-terminal residue" evidence="2">
    <location>
        <position position="140"/>
    </location>
</feature>
<dbReference type="AlphaFoldDB" id="S9S834"/>
<protein>
    <submittedName>
        <fullName evidence="2">Conjugation TrbI-like protein</fullName>
    </submittedName>
</protein>
<name>S9S834_MAGFU</name>
<dbReference type="EMBL" id="AQPH01000124">
    <property type="protein sequence ID" value="EPY00243.1"/>
    <property type="molecule type" value="Genomic_DNA"/>
</dbReference>
<evidence type="ECO:0000313" key="2">
    <source>
        <dbReference type="EMBL" id="EPY00243.1"/>
    </source>
</evidence>
<accession>S9S834</accession>
<reference evidence="2 3" key="1">
    <citation type="submission" date="2013-04" db="EMBL/GenBank/DDBJ databases">
        <authorList>
            <person name="Kuznetsov B."/>
            <person name="Ivanovsky R."/>
        </authorList>
    </citation>
    <scope>NUCLEOTIDE SEQUENCE [LARGE SCALE GENOMIC DNA]</scope>
    <source>
        <strain evidence="2 3">MGU-K5</strain>
    </source>
</reference>
<organism evidence="2 3">
    <name type="scientific">Magnetospirillum fulvum MGU-K5</name>
    <dbReference type="NCBI Taxonomy" id="1316936"/>
    <lineage>
        <taxon>Bacteria</taxon>
        <taxon>Pseudomonadati</taxon>
        <taxon>Pseudomonadota</taxon>
        <taxon>Alphaproteobacteria</taxon>
        <taxon>Rhodospirillales</taxon>
        <taxon>Rhodospirillaceae</taxon>
        <taxon>Magnetospirillum</taxon>
    </lineage>
</organism>
<comment type="caution">
    <text evidence="2">The sequence shown here is derived from an EMBL/GenBank/DDBJ whole genome shotgun (WGS) entry which is preliminary data.</text>
</comment>
<evidence type="ECO:0000256" key="1">
    <source>
        <dbReference type="SAM" id="MobiDB-lite"/>
    </source>
</evidence>
<dbReference type="Proteomes" id="UP000015350">
    <property type="component" value="Unassembled WGS sequence"/>
</dbReference>